<evidence type="ECO:0008006" key="4">
    <source>
        <dbReference type="Google" id="ProtNLM"/>
    </source>
</evidence>
<sequence length="408" mass="45466">MKKTALLLSTYPFKVPRHGGQIRLDSIARAYRDAGWQLVSIAVYESESHNPDLVQSCDVPFNFDSPYRFYQGNRSIPMITDLLSGAFACAEDGGFPQIRNKLPERLDVIHVEQPWLWPLAKKIRAMPQYSHCLLIYGSQNIEEPLKRDIFQSYKIVDAEDALQDVLKLERQATQEADISLAVTQSDLAVIRSWGAKNAMLAANGIAHWQADDRDLENWKQKLPDAPWILYVASAHPPNFTGFVSCVGDTLGCIPPDSRLVVAGSVCEHLYRELSKTRWHSLNLSRMQFLYVLSDEDLAAVKSLAHAFLLPIPHGGGSNIKTAEAIYSGKHVVGSETAFRGFEDYLDLPQINVARSPKDFQHAMRKLLGENHGGTTEAGSGSRKALLWSQTLANIPKEAEKLLNKSSIA</sequence>
<evidence type="ECO:0000313" key="2">
    <source>
        <dbReference type="EMBL" id="WAI49297.1"/>
    </source>
</evidence>
<keyword evidence="1" id="KW-0808">Transferase</keyword>
<dbReference type="PANTHER" id="PTHR46401:SF2">
    <property type="entry name" value="GLYCOSYLTRANSFERASE WBBK-RELATED"/>
    <property type="match status" value="1"/>
</dbReference>
<dbReference type="EMBL" id="CP113432">
    <property type="protein sequence ID" value="WAI49297.1"/>
    <property type="molecule type" value="Genomic_DNA"/>
</dbReference>
<protein>
    <recommendedName>
        <fullName evidence="4">Glycosyltransferase</fullName>
    </recommendedName>
</protein>
<dbReference type="RefSeq" id="WP_254476791.1">
    <property type="nucleotide sequence ID" value="NZ_CP113432.1"/>
</dbReference>
<dbReference type="Gene3D" id="3.40.50.2000">
    <property type="entry name" value="Glycogen Phosphorylase B"/>
    <property type="match status" value="2"/>
</dbReference>
<dbReference type="SUPFAM" id="SSF53756">
    <property type="entry name" value="UDP-Glycosyltransferase/glycogen phosphorylase"/>
    <property type="match status" value="1"/>
</dbReference>
<gene>
    <name evidence="2" type="ORF">OU419_26750</name>
</gene>
<proteinExistence type="predicted"/>
<dbReference type="PANTHER" id="PTHR46401">
    <property type="entry name" value="GLYCOSYLTRANSFERASE WBBK-RELATED"/>
    <property type="match status" value="1"/>
</dbReference>
<keyword evidence="3" id="KW-1185">Reference proteome</keyword>
<dbReference type="Proteomes" id="UP001163624">
    <property type="component" value="Chromosome"/>
</dbReference>
<organism evidence="2 3">
    <name type="scientific">Pseudomonas triclosanedens</name>
    <dbReference type="NCBI Taxonomy" id="2961893"/>
    <lineage>
        <taxon>Bacteria</taxon>
        <taxon>Pseudomonadati</taxon>
        <taxon>Pseudomonadota</taxon>
        <taxon>Gammaproteobacteria</taxon>
        <taxon>Pseudomonadales</taxon>
        <taxon>Pseudomonadaceae</taxon>
        <taxon>Pseudomonas</taxon>
    </lineage>
</organism>
<reference evidence="2" key="1">
    <citation type="submission" date="2022-11" db="EMBL/GenBank/DDBJ databases">
        <title>Pseudomonas triclosanedens sp. nov., a triclosan degrader isolated from activated sludge.</title>
        <authorList>
            <person name="Yin Y."/>
            <person name="Lu Z."/>
        </authorList>
    </citation>
    <scope>NUCLEOTIDE SEQUENCE</scope>
    <source>
        <strain evidence="2">ZM23</strain>
    </source>
</reference>
<name>A0ABY6ZXK2_9PSED</name>
<evidence type="ECO:0000256" key="1">
    <source>
        <dbReference type="ARBA" id="ARBA00022679"/>
    </source>
</evidence>
<evidence type="ECO:0000313" key="3">
    <source>
        <dbReference type="Proteomes" id="UP001163624"/>
    </source>
</evidence>
<accession>A0ABY6ZXK2</accession>